<evidence type="ECO:0008006" key="4">
    <source>
        <dbReference type="Google" id="ProtNLM"/>
    </source>
</evidence>
<evidence type="ECO:0000313" key="3">
    <source>
        <dbReference type="Proteomes" id="UP001108029"/>
    </source>
</evidence>
<organism evidence="2 3">
    <name type="scientific">Streptomyces guryensis</name>
    <dbReference type="NCBI Taxonomy" id="2886947"/>
    <lineage>
        <taxon>Bacteria</taxon>
        <taxon>Bacillati</taxon>
        <taxon>Actinomycetota</taxon>
        <taxon>Actinomycetes</taxon>
        <taxon>Kitasatosporales</taxon>
        <taxon>Streptomycetaceae</taxon>
        <taxon>Streptomyces</taxon>
    </lineage>
</organism>
<dbReference type="RefSeq" id="WP_232653372.1">
    <property type="nucleotide sequence ID" value="NZ_JAJSBI010000026.1"/>
</dbReference>
<feature type="region of interest" description="Disordered" evidence="1">
    <location>
        <begin position="96"/>
        <end position="115"/>
    </location>
</feature>
<evidence type="ECO:0000256" key="1">
    <source>
        <dbReference type="SAM" id="MobiDB-lite"/>
    </source>
</evidence>
<sequence length="193" mass="21217">MARTCRSSVWMWRWRRNALRRRSDVFEAWLLLAVWILAAAGSLFTALAVAGSVEHNLNQQRLERHAVAAVLTEKAAGRTSAAAVDDEHVWATARWTAPDGSPRTGQTKVAPDSAKGTPVMVWTDRRGRLTPKPAGPGDARFRGVWAGTMTGIGVGTAVIGAGLAGRGLLERRRLREWAEEWQRVDTRWGHTTG</sequence>
<dbReference type="PANTHER" id="PTHR42305:SF1">
    <property type="entry name" value="MEMBRANE PROTEIN RV1733C-RELATED"/>
    <property type="match status" value="1"/>
</dbReference>
<keyword evidence="3" id="KW-1185">Reference proteome</keyword>
<dbReference type="PANTHER" id="PTHR42305">
    <property type="entry name" value="MEMBRANE PROTEIN RV1733C-RELATED"/>
    <property type="match status" value="1"/>
</dbReference>
<comment type="caution">
    <text evidence="2">The sequence shown here is derived from an EMBL/GenBank/DDBJ whole genome shotgun (WGS) entry which is preliminary data.</text>
</comment>
<gene>
    <name evidence="2" type="ORF">LJ657_37205</name>
</gene>
<name>A0A9Q3VV40_9ACTN</name>
<evidence type="ECO:0000313" key="2">
    <source>
        <dbReference type="EMBL" id="MCD9879144.1"/>
    </source>
</evidence>
<dbReference type="InterPro" id="IPR039708">
    <property type="entry name" value="MT1774/Rv1733c-like"/>
</dbReference>
<accession>A0A9Q3VV40</accession>
<proteinExistence type="predicted"/>
<dbReference type="EMBL" id="JAJSBI010000026">
    <property type="protein sequence ID" value="MCD9879144.1"/>
    <property type="molecule type" value="Genomic_DNA"/>
</dbReference>
<protein>
    <recommendedName>
        <fullName evidence="4">Integral membrane protein</fullName>
    </recommendedName>
</protein>
<dbReference type="Proteomes" id="UP001108029">
    <property type="component" value="Unassembled WGS sequence"/>
</dbReference>
<dbReference type="AlphaFoldDB" id="A0A9Q3VV40"/>
<reference evidence="2" key="1">
    <citation type="submission" date="2021-12" db="EMBL/GenBank/DDBJ databases">
        <authorList>
            <person name="Lee J.-H."/>
            <person name="Kim S.-B."/>
        </authorList>
    </citation>
    <scope>NUCLEOTIDE SEQUENCE</scope>
    <source>
        <strain evidence="2">NR30</strain>
    </source>
</reference>